<protein>
    <submittedName>
        <fullName evidence="1">Uncharacterized protein</fullName>
    </submittedName>
</protein>
<organism evidence="1 2">
    <name type="scientific">Botryotinia fuckeliana (strain T4)</name>
    <name type="common">Noble rot fungus</name>
    <name type="synonym">Botrytis cinerea</name>
    <dbReference type="NCBI Taxonomy" id="999810"/>
    <lineage>
        <taxon>Eukaryota</taxon>
        <taxon>Fungi</taxon>
        <taxon>Dikarya</taxon>
        <taxon>Ascomycota</taxon>
        <taxon>Pezizomycotina</taxon>
        <taxon>Leotiomycetes</taxon>
        <taxon>Helotiales</taxon>
        <taxon>Sclerotiniaceae</taxon>
        <taxon>Botrytis</taxon>
    </lineage>
</organism>
<gene>
    <name evidence="1" type="ORF">BofuT4_uP114030.1</name>
</gene>
<dbReference type="Proteomes" id="UP000008177">
    <property type="component" value="Unplaced contigs"/>
</dbReference>
<name>G2Y5F9_BOTF4</name>
<sequence length="69" mass="7303">MFVSPTGNSLKTEFEVCVYPAAASPCATVIQLPAGNNSQPVPLTFTLPRTTAISRSQMSAHTRALDLPV</sequence>
<dbReference type="AlphaFoldDB" id="G2Y5F9"/>
<proteinExistence type="predicted"/>
<evidence type="ECO:0000313" key="2">
    <source>
        <dbReference type="Proteomes" id="UP000008177"/>
    </source>
</evidence>
<accession>G2Y5F9</accession>
<dbReference type="HOGENOM" id="CLU_2775611_0_0_1"/>
<reference evidence="2" key="1">
    <citation type="journal article" date="2011" name="PLoS Genet.">
        <title>Genomic analysis of the necrotrophic fungal pathogens Sclerotinia sclerotiorum and Botrytis cinerea.</title>
        <authorList>
            <person name="Amselem J."/>
            <person name="Cuomo C.A."/>
            <person name="van Kan J.A."/>
            <person name="Viaud M."/>
            <person name="Benito E.P."/>
            <person name="Couloux A."/>
            <person name="Coutinho P.M."/>
            <person name="de Vries R.P."/>
            <person name="Dyer P.S."/>
            <person name="Fillinger S."/>
            <person name="Fournier E."/>
            <person name="Gout L."/>
            <person name="Hahn M."/>
            <person name="Kohn L."/>
            <person name="Lapalu N."/>
            <person name="Plummer K.M."/>
            <person name="Pradier J.M."/>
            <person name="Quevillon E."/>
            <person name="Sharon A."/>
            <person name="Simon A."/>
            <person name="ten Have A."/>
            <person name="Tudzynski B."/>
            <person name="Tudzynski P."/>
            <person name="Wincker P."/>
            <person name="Andrew M."/>
            <person name="Anthouard V."/>
            <person name="Beever R.E."/>
            <person name="Beffa R."/>
            <person name="Benoit I."/>
            <person name="Bouzid O."/>
            <person name="Brault B."/>
            <person name="Chen Z."/>
            <person name="Choquer M."/>
            <person name="Collemare J."/>
            <person name="Cotton P."/>
            <person name="Danchin E.G."/>
            <person name="Da Silva C."/>
            <person name="Gautier A."/>
            <person name="Giraud C."/>
            <person name="Giraud T."/>
            <person name="Gonzalez C."/>
            <person name="Grossetete S."/>
            <person name="Guldener U."/>
            <person name="Henrissat B."/>
            <person name="Howlett B.J."/>
            <person name="Kodira C."/>
            <person name="Kretschmer M."/>
            <person name="Lappartient A."/>
            <person name="Leroch M."/>
            <person name="Levis C."/>
            <person name="Mauceli E."/>
            <person name="Neuveglise C."/>
            <person name="Oeser B."/>
            <person name="Pearson M."/>
            <person name="Poulain J."/>
            <person name="Poussereau N."/>
            <person name="Quesneville H."/>
            <person name="Rascle C."/>
            <person name="Schumacher J."/>
            <person name="Segurens B."/>
            <person name="Sexton A."/>
            <person name="Silva E."/>
            <person name="Sirven C."/>
            <person name="Soanes D.M."/>
            <person name="Talbot N.J."/>
            <person name="Templeton M."/>
            <person name="Yandava C."/>
            <person name="Yarden O."/>
            <person name="Zeng Q."/>
            <person name="Rollins J.A."/>
            <person name="Lebrun M.H."/>
            <person name="Dickman M."/>
        </authorList>
    </citation>
    <scope>NUCLEOTIDE SEQUENCE [LARGE SCALE GENOMIC DNA]</scope>
    <source>
        <strain evidence="2">T4</strain>
    </source>
</reference>
<dbReference type="EMBL" id="FQ790288">
    <property type="protein sequence ID" value="CCD47899.1"/>
    <property type="molecule type" value="Genomic_DNA"/>
</dbReference>
<dbReference type="InParanoid" id="G2Y5F9"/>
<evidence type="ECO:0000313" key="1">
    <source>
        <dbReference type="EMBL" id="CCD47899.1"/>
    </source>
</evidence>